<comment type="subcellular location">
    <subcellularLocation>
        <location evidence="1">Cell outer membrane</location>
    </subcellularLocation>
</comment>
<dbReference type="PANTHER" id="PTHR30329">
    <property type="entry name" value="STATOR ELEMENT OF FLAGELLAR MOTOR COMPLEX"/>
    <property type="match status" value="1"/>
</dbReference>
<dbReference type="EMBL" id="JAEDAE010000005">
    <property type="protein sequence ID" value="MBH8558906.1"/>
    <property type="molecule type" value="Genomic_DNA"/>
</dbReference>
<organism evidence="7 8">
    <name type="scientific">Hymenobacter negativus</name>
    <dbReference type="NCBI Taxonomy" id="2795026"/>
    <lineage>
        <taxon>Bacteria</taxon>
        <taxon>Pseudomonadati</taxon>
        <taxon>Bacteroidota</taxon>
        <taxon>Cytophagia</taxon>
        <taxon>Cytophagales</taxon>
        <taxon>Hymenobacteraceae</taxon>
        <taxon>Hymenobacter</taxon>
    </lineage>
</organism>
<dbReference type="PRINTS" id="PR01021">
    <property type="entry name" value="OMPADOMAIN"/>
</dbReference>
<dbReference type="InterPro" id="IPR009282">
    <property type="entry name" value="DUF937"/>
</dbReference>
<evidence type="ECO:0000259" key="6">
    <source>
        <dbReference type="PROSITE" id="PS51123"/>
    </source>
</evidence>
<dbReference type="PROSITE" id="PS51123">
    <property type="entry name" value="OMPA_2"/>
    <property type="match status" value="1"/>
</dbReference>
<evidence type="ECO:0000256" key="1">
    <source>
        <dbReference type="ARBA" id="ARBA00004442"/>
    </source>
</evidence>
<accession>A0ABS0Q8C9</accession>
<dbReference type="InterPro" id="IPR006665">
    <property type="entry name" value="OmpA-like"/>
</dbReference>
<dbReference type="SUPFAM" id="SSF103088">
    <property type="entry name" value="OmpA-like"/>
    <property type="match status" value="1"/>
</dbReference>
<name>A0ABS0Q8C9_9BACT</name>
<dbReference type="PANTHER" id="PTHR30329:SF21">
    <property type="entry name" value="LIPOPROTEIN YIAD-RELATED"/>
    <property type="match status" value="1"/>
</dbReference>
<protein>
    <submittedName>
        <fullName evidence="7">OmpA family protein</fullName>
    </submittedName>
</protein>
<dbReference type="CDD" id="cd07185">
    <property type="entry name" value="OmpA_C-like"/>
    <property type="match status" value="1"/>
</dbReference>
<feature type="region of interest" description="Disordered" evidence="5">
    <location>
        <begin position="174"/>
        <end position="201"/>
    </location>
</feature>
<evidence type="ECO:0000313" key="7">
    <source>
        <dbReference type="EMBL" id="MBH8558906.1"/>
    </source>
</evidence>
<reference evidence="7 8" key="1">
    <citation type="submission" date="2020-12" db="EMBL/GenBank/DDBJ databases">
        <title>Hymenobacter sp.</title>
        <authorList>
            <person name="Kim M.K."/>
        </authorList>
    </citation>
    <scope>NUCLEOTIDE SEQUENCE [LARGE SCALE GENOMIC DNA]</scope>
    <source>
        <strain evidence="7 8">BT442</strain>
    </source>
</reference>
<evidence type="ECO:0000256" key="2">
    <source>
        <dbReference type="ARBA" id="ARBA00023136"/>
    </source>
</evidence>
<evidence type="ECO:0000256" key="3">
    <source>
        <dbReference type="ARBA" id="ARBA00023237"/>
    </source>
</evidence>
<keyword evidence="2 4" id="KW-0472">Membrane</keyword>
<dbReference type="Pfam" id="PF00691">
    <property type="entry name" value="OmpA"/>
    <property type="match status" value="1"/>
</dbReference>
<proteinExistence type="predicted"/>
<gene>
    <name evidence="7" type="ORF">I7X13_12650</name>
</gene>
<evidence type="ECO:0000256" key="4">
    <source>
        <dbReference type="PROSITE-ProRule" id="PRU00473"/>
    </source>
</evidence>
<sequence>MKNTVIESVNYCFTRETITRLGLRLDEAAPNVEHALSQSVPLVLNELSERVGHGLTPEGLLELVREADAAQVLQQLANLPPAARYERGVNLLLDLLDGAYRSTVSRIAAGAAIRPSASDTLLQIAATAVLGVLGHAATEKAFTPTDFVYWLHAEKEAIAAAMLPASALGAVPPLPTEQGLRRQPPQPAPLAPAPAATWAEPAAEAAPGSGLSPYWQWGGLLLLAVCLGYFFGHSTPDRAPQPVAATNLVEATSPPPATATPAAATVAAPAPETVPAEAAAPAPATTMPAARTAPATVSRPIEVLPARTPATATNVAARPATTARPAAIGNEPNGRYDQDRDTYIYDTGKPIVLTLADGTTQKVGANSTENRLYTFLSSPAFQVDSVNRTKGWINFDRINFETGKAQLTPESALQLGNIASILNTFPRSIVKIGGYTDSTGEATVNYQLSEDRARAAMLTLASMGVNVNRLQSKGYGPKYFVRPNNTPANRALNRRVSIRVVHK</sequence>
<dbReference type="Gene3D" id="3.30.1330.60">
    <property type="entry name" value="OmpA-like domain"/>
    <property type="match status" value="1"/>
</dbReference>
<dbReference type="InterPro" id="IPR006664">
    <property type="entry name" value="OMP_bac"/>
</dbReference>
<dbReference type="Proteomes" id="UP000625631">
    <property type="component" value="Unassembled WGS sequence"/>
</dbReference>
<comment type="caution">
    <text evidence="7">The sequence shown here is derived from an EMBL/GenBank/DDBJ whole genome shotgun (WGS) entry which is preliminary data.</text>
</comment>
<dbReference type="InterPro" id="IPR050330">
    <property type="entry name" value="Bact_OuterMem_StrucFunc"/>
</dbReference>
<keyword evidence="3" id="KW-0998">Cell outer membrane</keyword>
<dbReference type="Pfam" id="PF06078">
    <property type="entry name" value="DUF937"/>
    <property type="match status" value="1"/>
</dbReference>
<dbReference type="InterPro" id="IPR036737">
    <property type="entry name" value="OmpA-like_sf"/>
</dbReference>
<keyword evidence="8" id="KW-1185">Reference proteome</keyword>
<feature type="domain" description="OmpA-like" evidence="6">
    <location>
        <begin position="387"/>
        <end position="503"/>
    </location>
</feature>
<evidence type="ECO:0000313" key="8">
    <source>
        <dbReference type="Proteomes" id="UP000625631"/>
    </source>
</evidence>
<dbReference type="RefSeq" id="WP_198075769.1">
    <property type="nucleotide sequence ID" value="NZ_JAEDAE010000005.1"/>
</dbReference>
<evidence type="ECO:0000256" key="5">
    <source>
        <dbReference type="SAM" id="MobiDB-lite"/>
    </source>
</evidence>